<feature type="compositionally biased region" description="Gly residues" evidence="1">
    <location>
        <begin position="770"/>
        <end position="807"/>
    </location>
</feature>
<organism evidence="2 3">
    <name type="scientific">Mycena metata</name>
    <dbReference type="NCBI Taxonomy" id="1033252"/>
    <lineage>
        <taxon>Eukaryota</taxon>
        <taxon>Fungi</taxon>
        <taxon>Dikarya</taxon>
        <taxon>Basidiomycota</taxon>
        <taxon>Agaricomycotina</taxon>
        <taxon>Agaricomycetes</taxon>
        <taxon>Agaricomycetidae</taxon>
        <taxon>Agaricales</taxon>
        <taxon>Marasmiineae</taxon>
        <taxon>Mycenaceae</taxon>
        <taxon>Mycena</taxon>
    </lineage>
</organism>
<feature type="region of interest" description="Disordered" evidence="1">
    <location>
        <begin position="297"/>
        <end position="393"/>
    </location>
</feature>
<name>A0AAD7MJS7_9AGAR</name>
<feature type="compositionally biased region" description="Basic residues" evidence="1">
    <location>
        <begin position="317"/>
        <end position="329"/>
    </location>
</feature>
<sequence>MDMPPPPRYTEERMRRQTATPTTGDVEQPGTIPIEAVLRGLVPSQQEWVRDNDDELTYFITFLGSGNYNPLTSTGNVSAEIQGALAGYATMDAERGKGRGENILGGTHAADVKVKIALYTASKTMYPTQEYTDLLSEPTVMGTCRRAPSISGHHSHRSFRCKHILEGTGENWCLKIFWYFLDEHTPPTSSLLPPTTTTERKRARRTTMSYLSPPSPNQTGIPLLYRAQGLSTLANNANTLTKVAKLDDGSFHLPPSRNNGPRDTPVTRKSYRTTASLAGSSRGPSALETTSVLPYEYGSSDEEPALDHLDLASPSKRPIRGIPRTRAHRSVSPTPNDNNMNIDDDVFGQQIGFSQEGGLNPFITPPPASPSPPPQPAAAAAPPPPPAAAPPAPAVGGAQLAFAANLVINNVNNIAAAHGLVTPSTAILLNHPVVGREHNGYLGTQPAMPTPPVNTEGRTTIQRNDGTNCNLVLTVEQILHGLEPTQRLFIQDNWNDVMIFVMFLGGITFFSRYGPVNLQNDMYDILSGHLGFNREMVDIYNAVPDETMPITSAYGGPKILIAHFKHPWNQVQALKTVIANQRTYGCTDTLGFHAVNLEEAVGIRDTAVASYSVSTRGSNPALIERYAIGGARKLLFETQELIQEGDVQSQATSNGTLQERIENIAWTFDAKYFDHETDPIVTIYMSPITLDPADHERFARLMCPRSFHMGPFSFTPKAYNTEGPECVICTSRDHFAYLCPFARRQTFWGPKRQLSQYTKGVLARGRGRGRGGIARGGPRGMARGRGLGRGRGAGAPRGGRGRGNGNA</sequence>
<keyword evidence="3" id="KW-1185">Reference proteome</keyword>
<comment type="caution">
    <text evidence="2">The sequence shown here is derived from an EMBL/GenBank/DDBJ whole genome shotgun (WGS) entry which is preliminary data.</text>
</comment>
<evidence type="ECO:0000313" key="2">
    <source>
        <dbReference type="EMBL" id="KAJ7720532.1"/>
    </source>
</evidence>
<reference evidence="2" key="1">
    <citation type="submission" date="2023-03" db="EMBL/GenBank/DDBJ databases">
        <title>Massive genome expansion in bonnet fungi (Mycena s.s.) driven by repeated elements and novel gene families across ecological guilds.</title>
        <authorList>
            <consortium name="Lawrence Berkeley National Laboratory"/>
            <person name="Harder C.B."/>
            <person name="Miyauchi S."/>
            <person name="Viragh M."/>
            <person name="Kuo A."/>
            <person name="Thoen E."/>
            <person name="Andreopoulos B."/>
            <person name="Lu D."/>
            <person name="Skrede I."/>
            <person name="Drula E."/>
            <person name="Henrissat B."/>
            <person name="Morin E."/>
            <person name="Kohler A."/>
            <person name="Barry K."/>
            <person name="LaButti K."/>
            <person name="Morin E."/>
            <person name="Salamov A."/>
            <person name="Lipzen A."/>
            <person name="Mereny Z."/>
            <person name="Hegedus B."/>
            <person name="Baldrian P."/>
            <person name="Stursova M."/>
            <person name="Weitz H."/>
            <person name="Taylor A."/>
            <person name="Grigoriev I.V."/>
            <person name="Nagy L.G."/>
            <person name="Martin F."/>
            <person name="Kauserud H."/>
        </authorList>
    </citation>
    <scope>NUCLEOTIDE SEQUENCE</scope>
    <source>
        <strain evidence="2">CBHHK182m</strain>
    </source>
</reference>
<dbReference type="EMBL" id="JARKIB010000239">
    <property type="protein sequence ID" value="KAJ7720532.1"/>
    <property type="molecule type" value="Genomic_DNA"/>
</dbReference>
<evidence type="ECO:0000256" key="1">
    <source>
        <dbReference type="SAM" id="MobiDB-lite"/>
    </source>
</evidence>
<gene>
    <name evidence="2" type="ORF">B0H16DRAFT_1474366</name>
</gene>
<evidence type="ECO:0000313" key="3">
    <source>
        <dbReference type="Proteomes" id="UP001215598"/>
    </source>
</evidence>
<feature type="compositionally biased region" description="Pro residues" evidence="1">
    <location>
        <begin position="363"/>
        <end position="393"/>
    </location>
</feature>
<accession>A0AAD7MJS7</accession>
<feature type="compositionally biased region" description="Polar residues" evidence="1">
    <location>
        <begin position="331"/>
        <end position="341"/>
    </location>
</feature>
<feature type="region of interest" description="Disordered" evidence="1">
    <location>
        <begin position="247"/>
        <end position="268"/>
    </location>
</feature>
<proteinExistence type="predicted"/>
<feature type="region of interest" description="Disordered" evidence="1">
    <location>
        <begin position="1"/>
        <end position="29"/>
    </location>
</feature>
<dbReference type="AlphaFoldDB" id="A0AAD7MJS7"/>
<feature type="region of interest" description="Disordered" evidence="1">
    <location>
        <begin position="759"/>
        <end position="807"/>
    </location>
</feature>
<protein>
    <submittedName>
        <fullName evidence="2">Uncharacterized protein</fullName>
    </submittedName>
</protein>
<dbReference type="Proteomes" id="UP001215598">
    <property type="component" value="Unassembled WGS sequence"/>
</dbReference>